<protein>
    <submittedName>
        <fullName evidence="3">MarR family transcriptional regulator</fullName>
    </submittedName>
</protein>
<name>A0ABS8C7Z3_9BURK</name>
<dbReference type="RefSeq" id="WP_226952384.1">
    <property type="nucleotide sequence ID" value="NZ_JACDXW010000001.1"/>
</dbReference>
<comment type="caution">
    <text evidence="3">The sequence shown here is derived from an EMBL/GenBank/DDBJ whole genome shotgun (WGS) entry which is preliminary data.</text>
</comment>
<gene>
    <name evidence="3" type="ORF">H0484_00070</name>
</gene>
<dbReference type="SMART" id="SM00347">
    <property type="entry name" value="HTH_MARR"/>
    <property type="match status" value="1"/>
</dbReference>
<dbReference type="SUPFAM" id="SSF46785">
    <property type="entry name" value="Winged helix' DNA-binding domain"/>
    <property type="match status" value="1"/>
</dbReference>
<dbReference type="InterPro" id="IPR039422">
    <property type="entry name" value="MarR/SlyA-like"/>
</dbReference>
<feature type="domain" description="HTH marR-type" evidence="2">
    <location>
        <begin position="28"/>
        <end position="161"/>
    </location>
</feature>
<dbReference type="InterPro" id="IPR036390">
    <property type="entry name" value="WH_DNA-bd_sf"/>
</dbReference>
<dbReference type="PANTHER" id="PTHR33164">
    <property type="entry name" value="TRANSCRIPTIONAL REGULATOR, MARR FAMILY"/>
    <property type="match status" value="1"/>
</dbReference>
<dbReference type="InterPro" id="IPR000835">
    <property type="entry name" value="HTH_MarR-typ"/>
</dbReference>
<dbReference type="PRINTS" id="PR00598">
    <property type="entry name" value="HTHMARR"/>
</dbReference>
<evidence type="ECO:0000259" key="2">
    <source>
        <dbReference type="PROSITE" id="PS50995"/>
    </source>
</evidence>
<dbReference type="EMBL" id="JACDXW010000001">
    <property type="protein sequence ID" value="MCB5362158.1"/>
    <property type="molecule type" value="Genomic_DNA"/>
</dbReference>
<dbReference type="Proteomes" id="UP000776983">
    <property type="component" value="Unassembled WGS sequence"/>
</dbReference>
<feature type="region of interest" description="Disordered" evidence="1">
    <location>
        <begin position="1"/>
        <end position="20"/>
    </location>
</feature>
<dbReference type="PANTHER" id="PTHR33164:SF43">
    <property type="entry name" value="HTH-TYPE TRANSCRIPTIONAL REPRESSOR YETL"/>
    <property type="match status" value="1"/>
</dbReference>
<dbReference type="InterPro" id="IPR036388">
    <property type="entry name" value="WH-like_DNA-bd_sf"/>
</dbReference>
<dbReference type="Gene3D" id="1.10.10.10">
    <property type="entry name" value="Winged helix-like DNA-binding domain superfamily/Winged helix DNA-binding domain"/>
    <property type="match status" value="1"/>
</dbReference>
<sequence length="164" mass="17755">MTTQEKTTSSAGSPRATPKESLDEALLTELVGYQLAQATIVTSRVFQTNVGKPHDLNAVEYTMLALIHANPGVAPTQLRNALGISKPYVTTGLEKLSTRNLISRQVNPNDQRAQQLHTTADAAQLLDALTQKLLDGEKAALFTLTPAERTTLGELLHKLAQARE</sequence>
<dbReference type="Pfam" id="PF12802">
    <property type="entry name" value="MarR_2"/>
    <property type="match status" value="1"/>
</dbReference>
<proteinExistence type="predicted"/>
<dbReference type="PROSITE" id="PS50995">
    <property type="entry name" value="HTH_MARR_2"/>
    <property type="match status" value="1"/>
</dbReference>
<evidence type="ECO:0000256" key="1">
    <source>
        <dbReference type="SAM" id="MobiDB-lite"/>
    </source>
</evidence>
<evidence type="ECO:0000313" key="4">
    <source>
        <dbReference type="Proteomes" id="UP000776983"/>
    </source>
</evidence>
<evidence type="ECO:0000313" key="3">
    <source>
        <dbReference type="EMBL" id="MCB5362158.1"/>
    </source>
</evidence>
<keyword evidence="4" id="KW-1185">Reference proteome</keyword>
<accession>A0ABS8C7Z3</accession>
<organism evidence="3 4">
    <name type="scientific">Mesopusillimonas faecipullorum</name>
    <dbReference type="NCBI Taxonomy" id="2755040"/>
    <lineage>
        <taxon>Bacteria</taxon>
        <taxon>Pseudomonadati</taxon>
        <taxon>Pseudomonadota</taxon>
        <taxon>Betaproteobacteria</taxon>
        <taxon>Burkholderiales</taxon>
        <taxon>Alcaligenaceae</taxon>
        <taxon>Mesopusillimonas</taxon>
    </lineage>
</organism>
<feature type="compositionally biased region" description="Polar residues" evidence="1">
    <location>
        <begin position="1"/>
        <end position="12"/>
    </location>
</feature>
<reference evidence="3 4" key="1">
    <citation type="submission" date="2020-07" db="EMBL/GenBank/DDBJ databases">
        <title>Pusillimonas sp. nov., isolated from poultry manure in Taiwan.</title>
        <authorList>
            <person name="Lin S.-Y."/>
            <person name="Tang Y.-S."/>
            <person name="Young C.-C."/>
        </authorList>
    </citation>
    <scope>NUCLEOTIDE SEQUENCE [LARGE SCALE GENOMIC DNA]</scope>
    <source>
        <strain evidence="3 4">CC-YST705</strain>
    </source>
</reference>